<reference evidence="3" key="1">
    <citation type="submission" date="2022-07" db="EMBL/GenBank/DDBJ databases">
        <title>Genome analysis of Parmales, a sister group of diatoms, reveals the evolutionary specialization of diatoms from phago-mixotrophs to photoautotrophs.</title>
        <authorList>
            <person name="Ban H."/>
            <person name="Sato S."/>
            <person name="Yoshikawa S."/>
            <person name="Kazumasa Y."/>
            <person name="Nakamura Y."/>
            <person name="Ichinomiya M."/>
            <person name="Saitoh K."/>
            <person name="Sato N."/>
            <person name="Blanc-Mathieu R."/>
            <person name="Endo H."/>
            <person name="Kuwata A."/>
            <person name="Ogata H."/>
        </authorList>
    </citation>
    <scope>NUCLEOTIDE SEQUENCE</scope>
</reference>
<dbReference type="PANTHER" id="PTHR47112:SF1">
    <property type="entry name" value="PX DOMAIN-CONTAINING PROTEIN"/>
    <property type="match status" value="1"/>
</dbReference>
<proteinExistence type="predicted"/>
<dbReference type="AlphaFoldDB" id="A0A9W7FYH6"/>
<dbReference type="SUPFAM" id="SSF64268">
    <property type="entry name" value="PX domain"/>
    <property type="match status" value="1"/>
</dbReference>
<organism evidence="3 4">
    <name type="scientific">Triparma retinervis</name>
    <dbReference type="NCBI Taxonomy" id="2557542"/>
    <lineage>
        <taxon>Eukaryota</taxon>
        <taxon>Sar</taxon>
        <taxon>Stramenopiles</taxon>
        <taxon>Ochrophyta</taxon>
        <taxon>Bolidophyceae</taxon>
        <taxon>Parmales</taxon>
        <taxon>Triparmaceae</taxon>
        <taxon>Triparma</taxon>
    </lineage>
</organism>
<evidence type="ECO:0000313" key="4">
    <source>
        <dbReference type="Proteomes" id="UP001165082"/>
    </source>
</evidence>
<dbReference type="EMBL" id="BRXZ01007369">
    <property type="protein sequence ID" value="GMI27552.1"/>
    <property type="molecule type" value="Genomic_DNA"/>
</dbReference>
<protein>
    <recommendedName>
        <fullName evidence="2">PX domain-containing protein</fullName>
    </recommendedName>
</protein>
<dbReference type="SUPFAM" id="SSF54001">
    <property type="entry name" value="Cysteine proteinases"/>
    <property type="match status" value="1"/>
</dbReference>
<accession>A0A9W7FYH6</accession>
<dbReference type="PROSITE" id="PS50195">
    <property type="entry name" value="PX"/>
    <property type="match status" value="1"/>
</dbReference>
<feature type="compositionally biased region" description="Basic and acidic residues" evidence="1">
    <location>
        <begin position="455"/>
        <end position="468"/>
    </location>
</feature>
<dbReference type="PANTHER" id="PTHR47112">
    <property type="entry name" value="PX DOMAIN-CONTAINING PROTEIN"/>
    <property type="match status" value="1"/>
</dbReference>
<dbReference type="Gene3D" id="3.90.1720.10">
    <property type="entry name" value="endopeptidase domain like (from Nostoc punctiforme)"/>
    <property type="match status" value="1"/>
</dbReference>
<feature type="domain" description="PX" evidence="2">
    <location>
        <begin position="151"/>
        <end position="273"/>
    </location>
</feature>
<dbReference type="GO" id="GO:0035091">
    <property type="term" value="F:phosphatidylinositol binding"/>
    <property type="evidence" value="ECO:0007669"/>
    <property type="project" value="InterPro"/>
</dbReference>
<evidence type="ECO:0000313" key="3">
    <source>
        <dbReference type="EMBL" id="GMI27552.1"/>
    </source>
</evidence>
<dbReference type="OrthoDB" id="7462577at2759"/>
<dbReference type="InterPro" id="IPR038765">
    <property type="entry name" value="Papain-like_cys_pep_sf"/>
</dbReference>
<sequence length="577" mass="64034">MLDKMALAREDDEGVGPQSIGGGGDELVNDKMRKAASSSNAMGNDSDEIDDAESTNLSLRETLRQRATGLGGFRASSFSFDEAPDSDDEDIDEVMWLDDEQQSMKVLFPYDSGEAFKPNSSKAKEQAIAESCLSTPIILKVIPAYNLPPPVLRIRIPYTQQTVDIFQKKHTAYHMFLKQGRLSWRVVKRYSDFVKLAEQLSSNSAGVTDKIPMSLLPSLPPKAFPLASVSMSSKVVARRRDGLEKFIRDLVKLPSALSNVTVLSFLGLVNSARQDEEKLRKKAGQKENRNVIHVSQLRGMLKWGDLVLFRCANPVSATQRMATGAEWDHVALVVKRRGGRTLELLESTGDGVQCYPLISRLKAYGGEFTERMAVRSLAHTRTFQEFESMCDFVEKVEGMDYGFNLGKLFGAITINKRLGMGEGGKIGAKGAKEKEEAEDEDDGRLGSYRSMHSNRTTEEGKEKEEGREKKKGSVGGMGGIAGVGTLLDFNNKKESYFCSELIAMALKAMGLMFQRRNELFFWPGEFGRGGALEKSLIEGCGYGEEIIIDCRLMEIGSARVSSRWDKEEEEEEDGDEY</sequence>
<feature type="region of interest" description="Disordered" evidence="1">
    <location>
        <begin position="425"/>
        <end position="474"/>
    </location>
</feature>
<gene>
    <name evidence="3" type="ORF">TrRE_jg5928</name>
</gene>
<keyword evidence="4" id="KW-1185">Reference proteome</keyword>
<evidence type="ECO:0000259" key="2">
    <source>
        <dbReference type="PROSITE" id="PS50195"/>
    </source>
</evidence>
<feature type="region of interest" description="Disordered" evidence="1">
    <location>
        <begin position="1"/>
        <end position="56"/>
    </location>
</feature>
<dbReference type="Gene3D" id="3.30.1520.10">
    <property type="entry name" value="Phox-like domain"/>
    <property type="match status" value="1"/>
</dbReference>
<dbReference type="InterPro" id="IPR036871">
    <property type="entry name" value="PX_dom_sf"/>
</dbReference>
<evidence type="ECO:0000256" key="1">
    <source>
        <dbReference type="SAM" id="MobiDB-lite"/>
    </source>
</evidence>
<dbReference type="InterPro" id="IPR001683">
    <property type="entry name" value="PX_dom"/>
</dbReference>
<dbReference type="SMART" id="SM00312">
    <property type="entry name" value="PX"/>
    <property type="match status" value="1"/>
</dbReference>
<dbReference type="Pfam" id="PF00787">
    <property type="entry name" value="PX"/>
    <property type="match status" value="1"/>
</dbReference>
<name>A0A9W7FYH6_9STRA</name>
<dbReference type="Proteomes" id="UP001165082">
    <property type="component" value="Unassembled WGS sequence"/>
</dbReference>
<comment type="caution">
    <text evidence="3">The sequence shown here is derived from an EMBL/GenBank/DDBJ whole genome shotgun (WGS) entry which is preliminary data.</text>
</comment>